<feature type="domain" description="Laminin G" evidence="4">
    <location>
        <begin position="180"/>
        <end position="374"/>
    </location>
</feature>
<reference evidence="6 8" key="2">
    <citation type="submission" date="2018-11" db="EMBL/GenBank/DDBJ databases">
        <authorList>
            <consortium name="Pathogen Informatics"/>
        </authorList>
    </citation>
    <scope>NUCLEOTIDE SEQUENCE [LARGE SCALE GENOMIC DNA]</scope>
</reference>
<dbReference type="CDD" id="cd00054">
    <property type="entry name" value="EGF_CA"/>
    <property type="match status" value="1"/>
</dbReference>
<dbReference type="SUPFAM" id="SSF49899">
    <property type="entry name" value="Concanavalin A-like lectins/glucanases"/>
    <property type="match status" value="5"/>
</dbReference>
<protein>
    <submittedName>
        <fullName evidence="9">Neurexin-1a</fullName>
    </submittedName>
</protein>
<name>A0A0N4U160_DRAME</name>
<feature type="domain" description="Laminin G" evidence="4">
    <location>
        <begin position="614"/>
        <end position="791"/>
    </location>
</feature>
<dbReference type="InterPro" id="IPR000742">
    <property type="entry name" value="EGF"/>
</dbReference>
<evidence type="ECO:0000313" key="6">
    <source>
        <dbReference type="EMBL" id="VDN54709.1"/>
    </source>
</evidence>
<dbReference type="SMART" id="SM00282">
    <property type="entry name" value="LamG"/>
    <property type="match status" value="4"/>
</dbReference>
<feature type="domain" description="Laminin G" evidence="4">
    <location>
        <begin position="834"/>
        <end position="1014"/>
    </location>
</feature>
<dbReference type="WBParaSite" id="DME_0000032201-mRNA-1">
    <property type="protein sequence ID" value="DME_0000032201-mRNA-1"/>
    <property type="gene ID" value="DME_0000032201"/>
</dbReference>
<evidence type="ECO:0000313" key="8">
    <source>
        <dbReference type="Proteomes" id="UP000274756"/>
    </source>
</evidence>
<dbReference type="InterPro" id="IPR001791">
    <property type="entry name" value="Laminin_G"/>
</dbReference>
<dbReference type="EMBL" id="UYYG01001150">
    <property type="protein sequence ID" value="VDN54709.1"/>
    <property type="molecule type" value="Genomic_DNA"/>
</dbReference>
<dbReference type="Gene3D" id="2.10.25.10">
    <property type="entry name" value="Laminin"/>
    <property type="match status" value="2"/>
</dbReference>
<accession>A0A0N4U160</accession>
<organism evidence="7 9">
    <name type="scientific">Dracunculus medinensis</name>
    <name type="common">Guinea worm</name>
    <dbReference type="NCBI Taxonomy" id="318479"/>
    <lineage>
        <taxon>Eukaryota</taxon>
        <taxon>Metazoa</taxon>
        <taxon>Ecdysozoa</taxon>
        <taxon>Nematoda</taxon>
        <taxon>Chromadorea</taxon>
        <taxon>Rhabditida</taxon>
        <taxon>Spirurina</taxon>
        <taxon>Dracunculoidea</taxon>
        <taxon>Dracunculidae</taxon>
        <taxon>Dracunculus</taxon>
    </lineage>
</organism>
<reference evidence="9" key="1">
    <citation type="submission" date="2017-02" db="UniProtKB">
        <authorList>
            <consortium name="WormBaseParasite"/>
        </authorList>
    </citation>
    <scope>IDENTIFICATION</scope>
</reference>
<keyword evidence="1 3" id="KW-1015">Disulfide bond</keyword>
<dbReference type="PROSITE" id="PS00010">
    <property type="entry name" value="ASX_HYDROXYL"/>
    <property type="match status" value="1"/>
</dbReference>
<feature type="disulfide bond" evidence="3">
    <location>
        <begin position="764"/>
        <end position="791"/>
    </location>
</feature>
<proteinExistence type="predicted"/>
<keyword evidence="2" id="KW-0245">EGF-like domain</keyword>
<evidence type="ECO:0000256" key="3">
    <source>
        <dbReference type="PROSITE-ProRule" id="PRU00122"/>
    </source>
</evidence>
<evidence type="ECO:0000259" key="5">
    <source>
        <dbReference type="PROSITE" id="PS50026"/>
    </source>
</evidence>
<dbReference type="PANTHER" id="PTHR15036">
    <property type="entry name" value="PIKACHURIN-LIKE PROTEIN"/>
    <property type="match status" value="1"/>
</dbReference>
<dbReference type="PROSITE" id="PS50026">
    <property type="entry name" value="EGF_3"/>
    <property type="match status" value="2"/>
</dbReference>
<comment type="caution">
    <text evidence="2">Lacks conserved residue(s) required for the propagation of feature annotation.</text>
</comment>
<dbReference type="Gene3D" id="2.60.120.200">
    <property type="match status" value="5"/>
</dbReference>
<keyword evidence="8" id="KW-1185">Reference proteome</keyword>
<dbReference type="GO" id="GO:0005509">
    <property type="term" value="F:calcium ion binding"/>
    <property type="evidence" value="ECO:0007669"/>
    <property type="project" value="InterPro"/>
</dbReference>
<gene>
    <name evidence="6" type="ORF">DME_LOCUS4682</name>
</gene>
<dbReference type="InterPro" id="IPR013320">
    <property type="entry name" value="ConA-like_dom_sf"/>
</dbReference>
<feature type="domain" description="EGF-like" evidence="5">
    <location>
        <begin position="379"/>
        <end position="416"/>
    </location>
</feature>
<evidence type="ECO:0000259" key="4">
    <source>
        <dbReference type="PROSITE" id="PS50025"/>
    </source>
</evidence>
<dbReference type="STRING" id="318479.A0A0N4U160"/>
<sequence>MHIALEDGVLIATSKFGASEKRIIRIFNEYPSGRYDDDRWHSVVVIRTLTLVGYLFSLHSPIINTLRYSNRNEIYDKPTNSIASVHMALAVDDIKDEIGQYAPDIDWLTNSYAYVGGMPRSKNVPITLENFRGCVKKVKYEADAHLINFIKLADQGYGQSVIRSGGDLAFSCREPVLPADVLSFKTGQHYITLPSWNSLSSGSIGFQIRTNEQDGLILYHGNKLVGNSSSSDYIAFELIDGHLYFVINLGSGHVRLQVTASKITEGNVWHSVSLERMGRTGSIIVDNLRTDFSTPGVSSNLIIDEPIYIGAAPWSTDILSSEGLQMPTPVWTSSFRRGFIGCLKNFRVNGISANIALAYEEQKDNVSLGITYGCLNVLDNDYCGLSPCKNFAMCENGYAGYRCDCANSIMDGPTCDIELHALDMDESVVLLNLPIAIQSEAEIIECKFRTSDDRGVIFDTSSFNLTHRIMIILIKGELELLLDFGNARHTFKWGIDLNNNRFHVFRVKRRGEKLLLFIDGKWEHSYFLPSSSAVLSIDRISVGRSLHNEFWTNDASSLDENSDDVFSGQIFKLTFNGYDILQNAITKSITYPVPSQSPYEKIKMKHKNRKSKSSSITFQTTTGRVVFASERIEMIGGPFRISFKFRTIARSAILLALISNSIYHSNYKSIELINGRIKYTLSQHSKTESVLGTQPEKGNLSDMRWHTIVVYQIGAEHYLLIDNTSTVIKVGNHIAKFQGKLYLGGLVDTITIPRLKDVVGFRGCISSLQLGSEYIDILTEAEEIIDAAKGCIVPSTKCTPTSCLNKGKCIQEWDSTRCDCSLTTFSGERSGITFIFDSVASMIYYEYPPTARPSTNRDVIALGFQTRQAFAVLISVQCTVDSDFFTIFLNEGNIHARFNLGTRDHMVAIMDTIVNDNIYHTIVAIREKTNLTLHLDSHHPVSYVPKGDSELFALNMQWRISIGASFTTYHKSYRYRWKRNKIFDAFHGRITGVNFNNLMIFDLFIRGLFLLFIL</sequence>
<evidence type="ECO:0000256" key="2">
    <source>
        <dbReference type="PROSITE-ProRule" id="PRU00076"/>
    </source>
</evidence>
<dbReference type="AlphaFoldDB" id="A0A0N4U160"/>
<dbReference type="GO" id="GO:0016020">
    <property type="term" value="C:membrane"/>
    <property type="evidence" value="ECO:0007669"/>
    <property type="project" value="UniProtKB-SubCell"/>
</dbReference>
<feature type="domain" description="Laminin G" evidence="4">
    <location>
        <begin position="1"/>
        <end position="172"/>
    </location>
</feature>
<dbReference type="PANTHER" id="PTHR15036:SF89">
    <property type="entry name" value="NEUREXIN 1, ISOFORM F"/>
    <property type="match status" value="1"/>
</dbReference>
<dbReference type="InterPro" id="IPR050372">
    <property type="entry name" value="Neurexin-related_CASP"/>
</dbReference>
<feature type="domain" description="EGF-like" evidence="5">
    <location>
        <begin position="794"/>
        <end position="831"/>
    </location>
</feature>
<dbReference type="SMART" id="SM00179">
    <property type="entry name" value="EGF_CA"/>
    <property type="match status" value="1"/>
</dbReference>
<dbReference type="Proteomes" id="UP000274756">
    <property type="component" value="Unassembled WGS sequence"/>
</dbReference>
<dbReference type="Pfam" id="PF02210">
    <property type="entry name" value="Laminin_G_2"/>
    <property type="match status" value="5"/>
</dbReference>
<dbReference type="OrthoDB" id="6275838at2759"/>
<dbReference type="PROSITE" id="PS50025">
    <property type="entry name" value="LAM_G_DOMAIN"/>
    <property type="match status" value="4"/>
</dbReference>
<dbReference type="Proteomes" id="UP000038040">
    <property type="component" value="Unplaced"/>
</dbReference>
<evidence type="ECO:0000313" key="9">
    <source>
        <dbReference type="WBParaSite" id="DME_0000032201-mRNA-1"/>
    </source>
</evidence>
<dbReference type="InterPro" id="IPR001881">
    <property type="entry name" value="EGF-like_Ca-bd_dom"/>
</dbReference>
<evidence type="ECO:0000256" key="1">
    <source>
        <dbReference type="ARBA" id="ARBA00023157"/>
    </source>
</evidence>
<dbReference type="CDD" id="cd00110">
    <property type="entry name" value="LamG"/>
    <property type="match status" value="4"/>
</dbReference>
<dbReference type="InterPro" id="IPR000152">
    <property type="entry name" value="EGF-type_Asp/Asn_hydroxyl_site"/>
</dbReference>
<evidence type="ECO:0000313" key="7">
    <source>
        <dbReference type="Proteomes" id="UP000038040"/>
    </source>
</evidence>